<sequence>MKFFAIAKNIYSSAQQQPNDVDAQQVSENTQPPMYAHSQPPIYEHAQSSRATHSAGISSMRRSRVDRDMNKAWIVDVIVTAALSSKINCECLLGHIFFNLYEV</sequence>
<evidence type="ECO:0000313" key="2">
    <source>
        <dbReference type="EMBL" id="KAF7839435.1"/>
    </source>
</evidence>
<evidence type="ECO:0000256" key="1">
    <source>
        <dbReference type="SAM" id="MobiDB-lite"/>
    </source>
</evidence>
<keyword evidence="3" id="KW-1185">Reference proteome</keyword>
<feature type="compositionally biased region" description="Polar residues" evidence="1">
    <location>
        <begin position="16"/>
        <end position="32"/>
    </location>
</feature>
<proteinExistence type="predicted"/>
<dbReference type="Proteomes" id="UP000634136">
    <property type="component" value="Unassembled WGS sequence"/>
</dbReference>
<accession>A0A834X7J6</accession>
<dbReference type="EMBL" id="JAAIUW010000003">
    <property type="protein sequence ID" value="KAF7839435.1"/>
    <property type="molecule type" value="Genomic_DNA"/>
</dbReference>
<feature type="region of interest" description="Disordered" evidence="1">
    <location>
        <begin position="16"/>
        <end position="63"/>
    </location>
</feature>
<gene>
    <name evidence="2" type="ORF">G2W53_007917</name>
</gene>
<dbReference type="AlphaFoldDB" id="A0A834X7J6"/>
<evidence type="ECO:0000313" key="3">
    <source>
        <dbReference type="Proteomes" id="UP000634136"/>
    </source>
</evidence>
<reference evidence="2" key="1">
    <citation type="submission" date="2020-09" db="EMBL/GenBank/DDBJ databases">
        <title>Genome-Enabled Discovery of Anthraquinone Biosynthesis in Senna tora.</title>
        <authorList>
            <person name="Kang S.-H."/>
            <person name="Pandey R.P."/>
            <person name="Lee C.-M."/>
            <person name="Sim J.-S."/>
            <person name="Jeong J.-T."/>
            <person name="Choi B.-S."/>
            <person name="Jung M."/>
            <person name="Ginzburg D."/>
            <person name="Zhao K."/>
            <person name="Won S.Y."/>
            <person name="Oh T.-J."/>
            <person name="Yu Y."/>
            <person name="Kim N.-H."/>
            <person name="Lee O.R."/>
            <person name="Lee T.-H."/>
            <person name="Bashyal P."/>
            <person name="Kim T.-S."/>
            <person name="Lee W.-H."/>
            <person name="Kawkins C."/>
            <person name="Kim C.-K."/>
            <person name="Kim J.S."/>
            <person name="Ahn B.O."/>
            <person name="Rhee S.Y."/>
            <person name="Sohng J.K."/>
        </authorList>
    </citation>
    <scope>NUCLEOTIDE SEQUENCE</scope>
    <source>
        <tissue evidence="2">Leaf</tissue>
    </source>
</reference>
<feature type="compositionally biased region" description="Polar residues" evidence="1">
    <location>
        <begin position="46"/>
        <end position="57"/>
    </location>
</feature>
<protein>
    <submittedName>
        <fullName evidence="2">Uncharacterized protein</fullName>
    </submittedName>
</protein>
<organism evidence="2 3">
    <name type="scientific">Senna tora</name>
    <dbReference type="NCBI Taxonomy" id="362788"/>
    <lineage>
        <taxon>Eukaryota</taxon>
        <taxon>Viridiplantae</taxon>
        <taxon>Streptophyta</taxon>
        <taxon>Embryophyta</taxon>
        <taxon>Tracheophyta</taxon>
        <taxon>Spermatophyta</taxon>
        <taxon>Magnoliopsida</taxon>
        <taxon>eudicotyledons</taxon>
        <taxon>Gunneridae</taxon>
        <taxon>Pentapetalae</taxon>
        <taxon>rosids</taxon>
        <taxon>fabids</taxon>
        <taxon>Fabales</taxon>
        <taxon>Fabaceae</taxon>
        <taxon>Caesalpinioideae</taxon>
        <taxon>Cassia clade</taxon>
        <taxon>Senna</taxon>
    </lineage>
</organism>
<comment type="caution">
    <text evidence="2">The sequence shown here is derived from an EMBL/GenBank/DDBJ whole genome shotgun (WGS) entry which is preliminary data.</text>
</comment>
<name>A0A834X7J6_9FABA</name>